<dbReference type="PANTHER" id="PTHR21234:SF19">
    <property type="entry name" value="BARK STORAGE PROTEIN B-LIKE"/>
    <property type="match status" value="1"/>
</dbReference>
<dbReference type="Pfam" id="PF01048">
    <property type="entry name" value="PNP_UDP_1"/>
    <property type="match status" value="1"/>
</dbReference>
<keyword evidence="2" id="KW-0732">Signal</keyword>
<dbReference type="SUPFAM" id="SSF53167">
    <property type="entry name" value="Purine and uridine phosphorylases"/>
    <property type="match status" value="1"/>
</dbReference>
<dbReference type="Gene3D" id="3.90.105.10">
    <property type="entry name" value="Molybdopterin biosynthesis moea protein, domain 2"/>
    <property type="match status" value="1"/>
</dbReference>
<keyword evidence="5" id="KW-1185">Reference proteome</keyword>
<feature type="chain" id="PRO_5042293723" description="Nucleoside phosphorylase domain-containing protein" evidence="2">
    <location>
        <begin position="27"/>
        <end position="687"/>
    </location>
</feature>
<sequence>MAISKLFLSLVLVFLVLITTLEEANGAISGKTRKLIDMANKKGPYLGLVIPNLFEMNPLLQHPSYKPGDLTIDYAGRRFRFGHIDNQPVVLVMTGLAMLNAGITTQLLLALFNVKGVVHYGIAGNANPSLNIGDVAIPQYWAHTALWNWQDLFLLPSFIDIVTSLMPKIKRFKNPLKSANGHASSSTTPVAQDLPVASTNPSQADGVPQQEQTPILPQHEQPPIALQQEQAPILPSNSSATSLHPRPSARYWRVEAKDSENAIKQINVKVNEVNNLTVGERIIVDFDAYNSAYGDAQGLLAGYCGSLAIDCNLFPISFERWSGQSGMPKKYMEDCFETILKPRFLFRVCESIAYRYCNSSISKKWATHRQRLWNEYFDPARSKNEIISNVPSGINKDQWASFVAYRLKPSTMELCRRNKEIQRKQKMPHTGGSKANSRRRYEMFLETGKAPSRGKMFIETHKRKNGSFVNAEAQTIGEQIESHMTHCNTNESEVSPEDIVGKILGAEHSGRVRCMGMGAAPSNTFLNTKRRLSELSISSSSYDESSATSTYLHQKVARLESKLEETFSVLKNYMISKEGGIPEELATMFAPQPPRSGLSITRNSAEYRHCYFAGFQDSLGEICGELVCPYPPGIPVLIPSEIITEEVLNCLLEIRSKDSGFGYSLSSKATSFRAFNGNCHEPITGNW</sequence>
<feature type="compositionally biased region" description="Polar residues" evidence="1">
    <location>
        <begin position="197"/>
        <end position="211"/>
    </location>
</feature>
<dbReference type="SUPFAM" id="SSF55904">
    <property type="entry name" value="Ornithine decarboxylase C-terminal domain"/>
    <property type="match status" value="1"/>
</dbReference>
<feature type="domain" description="Nucleoside phosphorylase" evidence="3">
    <location>
        <begin position="50"/>
        <end position="140"/>
    </location>
</feature>
<feature type="region of interest" description="Disordered" evidence="1">
    <location>
        <begin position="176"/>
        <end position="211"/>
    </location>
</feature>
<accession>A0AAF0ZKH4</accession>
<protein>
    <recommendedName>
        <fullName evidence="3">Nucleoside phosphorylase domain-containing protein</fullName>
    </recommendedName>
</protein>
<feature type="signal peptide" evidence="2">
    <location>
        <begin position="1"/>
        <end position="26"/>
    </location>
</feature>
<evidence type="ECO:0000256" key="2">
    <source>
        <dbReference type="SAM" id="SignalP"/>
    </source>
</evidence>
<dbReference type="InterPro" id="IPR004252">
    <property type="entry name" value="Probable_transposase_24"/>
</dbReference>
<dbReference type="GO" id="GO:0009116">
    <property type="term" value="P:nucleoside metabolic process"/>
    <property type="evidence" value="ECO:0007669"/>
    <property type="project" value="InterPro"/>
</dbReference>
<dbReference type="Gene3D" id="3.40.50.1580">
    <property type="entry name" value="Nucleoside phosphorylase domain"/>
    <property type="match status" value="1"/>
</dbReference>
<evidence type="ECO:0000313" key="4">
    <source>
        <dbReference type="EMBL" id="WMV42616.1"/>
    </source>
</evidence>
<dbReference type="InterPro" id="IPR035994">
    <property type="entry name" value="Nucleoside_phosphorylase_sf"/>
</dbReference>
<evidence type="ECO:0000313" key="5">
    <source>
        <dbReference type="Proteomes" id="UP001234989"/>
    </source>
</evidence>
<dbReference type="InterPro" id="IPR036633">
    <property type="entry name" value="Prn/Lys/Arg_de-COase_C_sf"/>
</dbReference>
<proteinExistence type="predicted"/>
<dbReference type="EMBL" id="CP133619">
    <property type="protein sequence ID" value="WMV42616.1"/>
    <property type="molecule type" value="Genomic_DNA"/>
</dbReference>
<dbReference type="Proteomes" id="UP001234989">
    <property type="component" value="Chromosome 8"/>
</dbReference>
<evidence type="ECO:0000259" key="3">
    <source>
        <dbReference type="Pfam" id="PF01048"/>
    </source>
</evidence>
<feature type="compositionally biased region" description="Polar residues" evidence="1">
    <location>
        <begin position="181"/>
        <end position="190"/>
    </location>
</feature>
<dbReference type="AlphaFoldDB" id="A0AAF0ZKH4"/>
<gene>
    <name evidence="4" type="ORF">MTR67_036001</name>
</gene>
<dbReference type="GO" id="GO:0003824">
    <property type="term" value="F:catalytic activity"/>
    <property type="evidence" value="ECO:0007669"/>
    <property type="project" value="InterPro"/>
</dbReference>
<reference evidence="4" key="1">
    <citation type="submission" date="2023-08" db="EMBL/GenBank/DDBJ databases">
        <title>A de novo genome assembly of Solanum verrucosum Schlechtendal, a Mexican diploid species geographically isolated from the other diploid A-genome species in potato relatives.</title>
        <authorList>
            <person name="Hosaka K."/>
        </authorList>
    </citation>
    <scope>NUCLEOTIDE SEQUENCE</scope>
    <source>
        <tissue evidence="4">Young leaves</tissue>
    </source>
</reference>
<dbReference type="PANTHER" id="PTHR21234">
    <property type="entry name" value="PURINE NUCLEOSIDE PHOSPHORYLASE"/>
    <property type="match status" value="1"/>
</dbReference>
<dbReference type="Pfam" id="PF03004">
    <property type="entry name" value="Transposase_24"/>
    <property type="match status" value="1"/>
</dbReference>
<evidence type="ECO:0000256" key="1">
    <source>
        <dbReference type="SAM" id="MobiDB-lite"/>
    </source>
</evidence>
<organism evidence="4 5">
    <name type="scientific">Solanum verrucosum</name>
    <dbReference type="NCBI Taxonomy" id="315347"/>
    <lineage>
        <taxon>Eukaryota</taxon>
        <taxon>Viridiplantae</taxon>
        <taxon>Streptophyta</taxon>
        <taxon>Embryophyta</taxon>
        <taxon>Tracheophyta</taxon>
        <taxon>Spermatophyta</taxon>
        <taxon>Magnoliopsida</taxon>
        <taxon>eudicotyledons</taxon>
        <taxon>Gunneridae</taxon>
        <taxon>Pentapetalae</taxon>
        <taxon>asterids</taxon>
        <taxon>lamiids</taxon>
        <taxon>Solanales</taxon>
        <taxon>Solanaceae</taxon>
        <taxon>Solanoideae</taxon>
        <taxon>Solaneae</taxon>
        <taxon>Solanum</taxon>
    </lineage>
</organism>
<name>A0AAF0ZKH4_SOLVR</name>
<dbReference type="InterPro" id="IPR000845">
    <property type="entry name" value="Nucleoside_phosphorylase_d"/>
</dbReference>